<proteinExistence type="predicted"/>
<dbReference type="SUPFAM" id="SSF51197">
    <property type="entry name" value="Clavaminate synthase-like"/>
    <property type="match status" value="1"/>
</dbReference>
<accession>A0ABS3AWC2</accession>
<dbReference type="RefSeq" id="WP_206228404.1">
    <property type="nucleotide sequence ID" value="NZ_JAFIWB010000001.1"/>
</dbReference>
<dbReference type="GO" id="GO:0051213">
    <property type="term" value="F:dioxygenase activity"/>
    <property type="evidence" value="ECO:0007669"/>
    <property type="project" value="UniProtKB-KW"/>
</dbReference>
<keyword evidence="4" id="KW-0223">Dioxygenase</keyword>
<comment type="caution">
    <text evidence="4">The sequence shown here is derived from an EMBL/GenBank/DDBJ whole genome shotgun (WGS) entry which is preliminary data.</text>
</comment>
<dbReference type="CDD" id="cd19531">
    <property type="entry name" value="LCL_NRPS-like"/>
    <property type="match status" value="1"/>
</dbReference>
<dbReference type="InterPro" id="IPR023213">
    <property type="entry name" value="CAT-like_dom_sf"/>
</dbReference>
<dbReference type="PANTHER" id="PTHR45398:SF1">
    <property type="entry name" value="ENZYME, PUTATIVE (JCVI)-RELATED"/>
    <property type="match status" value="1"/>
</dbReference>
<dbReference type="EMBL" id="JAFIWB010000001">
    <property type="protein sequence ID" value="MBN6100551.1"/>
    <property type="molecule type" value="Genomic_DNA"/>
</dbReference>
<evidence type="ECO:0000256" key="1">
    <source>
        <dbReference type="ARBA" id="ARBA00023002"/>
    </source>
</evidence>
<protein>
    <submittedName>
        <fullName evidence="4">TauD/TfdA family dioxygenase</fullName>
    </submittedName>
</protein>
<evidence type="ECO:0000259" key="3">
    <source>
        <dbReference type="Pfam" id="PF02668"/>
    </source>
</evidence>
<feature type="domain" description="TauD/TfdA-like" evidence="3">
    <location>
        <begin position="524"/>
        <end position="819"/>
    </location>
</feature>
<evidence type="ECO:0000259" key="2">
    <source>
        <dbReference type="Pfam" id="PF00668"/>
    </source>
</evidence>
<dbReference type="InterPro" id="IPR003819">
    <property type="entry name" value="TauD/TfdA-like"/>
</dbReference>
<dbReference type="Pfam" id="PF02668">
    <property type="entry name" value="TauD"/>
    <property type="match status" value="1"/>
</dbReference>
<organism evidence="4 5">
    <name type="scientific">Xanthomonas bonasiae</name>
    <dbReference type="NCBI Taxonomy" id="2810351"/>
    <lineage>
        <taxon>Bacteria</taxon>
        <taxon>Pseudomonadati</taxon>
        <taxon>Pseudomonadota</taxon>
        <taxon>Gammaproteobacteria</taxon>
        <taxon>Lysobacterales</taxon>
        <taxon>Lysobacteraceae</taxon>
        <taxon>Xanthomonas</taxon>
    </lineage>
</organism>
<keyword evidence="1" id="KW-0560">Oxidoreductase</keyword>
<sequence length="839" mass="94598">MSFEMQATPGAARARAELLSLLEQGRLDPQALPPLPGHPLSDAQYRIWLADGAGGPSTLFNFPSIMAMRGEFGVDVLQRSFQAVVRRHLALTAAFVECDGEPWQVFHPQLTLTIPLIDLSALDEAGQREQIERLIEDEVNHVFDLAQPPLLRVTLVRQAGDRCHLLMNMHHIIADGASSSILMSELMESLRANIERRAPALPPLDVQYSDYVYWEQASLEGPSAARTLAYWKGRLSGCETLRLPLDRPRLERRDLHGARVTRPLPQAIVASLQDTCRHTRMTTFSVLLAAFNLLLSRYHGGEDICVGTSAANRPLPELESLIGLFVNQLVLRNRVSPEQGFSELVRHVAETTIDALAHRDVPFDRVVAEFPHMRESGTSPLFQVLFLHNNHSRQKFSGGGWLDVEPVAVTNEVARFDITLMMAESESGIDAEWTYRTDIFDASTIALMAARYEAMLGRLLAESARPVAEIDMYTDDEHRRRREEMNERLESRAGRFVAGRRRAVNMAEIELVQERSLDERPGAPLLVTPGHEGVDLAEWAAADLAGIERRLHTHGSILFRGFDITSIERFERFARSVCPQLVGDYGDLPKEDRGEKVYKSTPYPEDKAILFHNESSHTHRWPMKQFFSCQVVAAQGGETPIIDCREMFKRVPRQMIERFAERGLLYVRNFIEGLDVSWQDFFKTDDRVALGHRLDALGIGYEWTGENSLRTRQRASAVACHPRTGDWVFFNQLQLHHVGYMEPVEREALLELFDLRDLPRNVLYGDGTPIEDEVIARIGELYDEMAISFPWQSGDVLMVDNMLVAHGRSPFKGPRKVIVAMGDMLSSSDLPQPPLPPAA</sequence>
<dbReference type="InterPro" id="IPR042098">
    <property type="entry name" value="TauD-like_sf"/>
</dbReference>
<evidence type="ECO:0000313" key="5">
    <source>
        <dbReference type="Proteomes" id="UP000695802"/>
    </source>
</evidence>
<dbReference type="Gene3D" id="3.30.559.10">
    <property type="entry name" value="Chloramphenicol acetyltransferase-like domain"/>
    <property type="match status" value="1"/>
</dbReference>
<dbReference type="SUPFAM" id="SSF52777">
    <property type="entry name" value="CoA-dependent acyltransferases"/>
    <property type="match status" value="2"/>
</dbReference>
<feature type="domain" description="Condensation" evidence="2">
    <location>
        <begin position="39"/>
        <end position="479"/>
    </location>
</feature>
<reference evidence="4 5" key="1">
    <citation type="submission" date="2021-02" db="EMBL/GenBank/DDBJ databases">
        <title>Taxonomically Unique Crown Gall-Associated Xanthomonas Stains Have Deficiency in Virulence Repertories.</title>
        <authorList>
            <person name="Mafakheri H."/>
            <person name="Taghavi S.M."/>
            <person name="Dimkic I."/>
            <person name="Nemanja K."/>
            <person name="Osdaghi E."/>
        </authorList>
    </citation>
    <scope>NUCLEOTIDE SEQUENCE [LARGE SCALE GENOMIC DNA]</scope>
    <source>
        <strain evidence="4 5">FX4</strain>
    </source>
</reference>
<dbReference type="PANTHER" id="PTHR45398">
    <property type="match status" value="1"/>
</dbReference>
<dbReference type="Pfam" id="PF00668">
    <property type="entry name" value="Condensation"/>
    <property type="match status" value="1"/>
</dbReference>
<evidence type="ECO:0000313" key="4">
    <source>
        <dbReference type="EMBL" id="MBN6100551.1"/>
    </source>
</evidence>
<name>A0ABS3AWC2_9XANT</name>
<dbReference type="Gene3D" id="3.60.130.10">
    <property type="entry name" value="Clavaminate synthase-like"/>
    <property type="match status" value="1"/>
</dbReference>
<keyword evidence="5" id="KW-1185">Reference proteome</keyword>
<dbReference type="InterPro" id="IPR001242">
    <property type="entry name" value="Condensation_dom"/>
</dbReference>
<dbReference type="Gene3D" id="3.30.559.30">
    <property type="entry name" value="Nonribosomal peptide synthetase, condensation domain"/>
    <property type="match status" value="1"/>
</dbReference>
<gene>
    <name evidence="4" type="ORF">JR064_00010</name>
</gene>
<dbReference type="Proteomes" id="UP000695802">
    <property type="component" value="Unassembled WGS sequence"/>
</dbReference>